<name>A0A411CYG7_9CAUD</name>
<proteinExistence type="predicted"/>
<dbReference type="EMBL" id="MK433266">
    <property type="protein sequence ID" value="QAY26954.1"/>
    <property type="molecule type" value="Genomic_DNA"/>
</dbReference>
<keyword evidence="2" id="KW-1185">Reference proteome</keyword>
<gene>
    <name evidence="1" type="primary">29</name>
    <name evidence="1" type="ORF">SEA_SHAWTY_29</name>
</gene>
<sequence>MHTALFIGPDAAPALGDVRERLPGDTIYLRPGATERRDWGRYADALTQAITRGASVVWWTS</sequence>
<protein>
    <submittedName>
        <fullName evidence="1">Uncharacterized protein</fullName>
    </submittedName>
</protein>
<dbReference type="Proteomes" id="UP000289228">
    <property type="component" value="Segment"/>
</dbReference>
<organism evidence="1 2">
    <name type="scientific">Streptomyces phage Shawty</name>
    <dbReference type="NCBI Taxonomy" id="2510521"/>
    <lineage>
        <taxon>Viruses</taxon>
        <taxon>Duplodnaviria</taxon>
        <taxon>Heunggongvirae</taxon>
        <taxon>Uroviricota</taxon>
        <taxon>Caudoviricetes</taxon>
        <taxon>Colingsworthviridae</taxon>
        <taxon>Lomovskayavirus</taxon>
        <taxon>Lomovskayavirus shawty</taxon>
    </lineage>
</organism>
<reference evidence="1 2" key="1">
    <citation type="submission" date="2019-01" db="EMBL/GenBank/DDBJ databases">
        <authorList>
            <person name="Sharon T."/>
            <person name="Marcella E.L."/>
            <person name="Lynley F.A."/>
            <person name="Shelly T."/>
            <person name="Kanika K."/>
            <person name="Kit P."/>
            <person name="Joe P."/>
            <person name="Garlena R.A."/>
            <person name="Russell D.A."/>
            <person name="Pope W.H."/>
            <person name="Jacobs-Sera D."/>
            <person name="Hatfull G.F."/>
        </authorList>
    </citation>
    <scope>NUCLEOTIDE SEQUENCE [LARGE SCALE GENOMIC DNA]</scope>
</reference>
<evidence type="ECO:0000313" key="2">
    <source>
        <dbReference type="Proteomes" id="UP000289228"/>
    </source>
</evidence>
<evidence type="ECO:0000313" key="1">
    <source>
        <dbReference type="EMBL" id="QAY26954.1"/>
    </source>
</evidence>
<accession>A0A411CYG7</accession>